<evidence type="ECO:0000259" key="6">
    <source>
        <dbReference type="PROSITE" id="PS50105"/>
    </source>
</evidence>
<accession>A0A336LVS6</accession>
<dbReference type="GO" id="GO:0008270">
    <property type="term" value="F:zinc ion binding"/>
    <property type="evidence" value="ECO:0007669"/>
    <property type="project" value="UniProtKB-KW"/>
</dbReference>
<evidence type="ECO:0000313" key="8">
    <source>
        <dbReference type="EMBL" id="SSX17728.1"/>
    </source>
</evidence>
<dbReference type="CDD" id="cd09509">
    <property type="entry name" value="SAM_Polycomb"/>
    <property type="match status" value="1"/>
</dbReference>
<dbReference type="SUPFAM" id="SSF57716">
    <property type="entry name" value="Glucocorticoid receptor-like (DNA-binding domain)"/>
    <property type="match status" value="1"/>
</dbReference>
<dbReference type="GO" id="GO:0003682">
    <property type="term" value="F:chromatin binding"/>
    <property type="evidence" value="ECO:0007669"/>
    <property type="project" value="TreeGrafter"/>
</dbReference>
<dbReference type="Pfam" id="PF00536">
    <property type="entry name" value="SAM_1"/>
    <property type="match status" value="1"/>
</dbReference>
<name>A0A336LVS6_CULSO</name>
<gene>
    <name evidence="8" type="primary">CSON003342</name>
</gene>
<dbReference type="Pfam" id="PF05485">
    <property type="entry name" value="THAP"/>
    <property type="match status" value="1"/>
</dbReference>
<proteinExistence type="predicted"/>
<keyword evidence="2 5" id="KW-0863">Zinc-finger</keyword>
<evidence type="ECO:0000259" key="7">
    <source>
        <dbReference type="PROSITE" id="PS50950"/>
    </source>
</evidence>
<evidence type="ECO:0000256" key="2">
    <source>
        <dbReference type="ARBA" id="ARBA00022771"/>
    </source>
</evidence>
<dbReference type="SMART" id="SM00980">
    <property type="entry name" value="THAP"/>
    <property type="match status" value="1"/>
</dbReference>
<dbReference type="GO" id="GO:0042393">
    <property type="term" value="F:histone binding"/>
    <property type="evidence" value="ECO:0007669"/>
    <property type="project" value="TreeGrafter"/>
</dbReference>
<dbReference type="InterPro" id="IPR001660">
    <property type="entry name" value="SAM"/>
</dbReference>
<keyword evidence="4 5" id="KW-0238">DNA-binding</keyword>
<keyword evidence="3" id="KW-0862">Zinc</keyword>
<evidence type="ECO:0000256" key="5">
    <source>
        <dbReference type="PROSITE-ProRule" id="PRU00309"/>
    </source>
</evidence>
<dbReference type="GO" id="GO:0005634">
    <property type="term" value="C:nucleus"/>
    <property type="evidence" value="ECO:0007669"/>
    <property type="project" value="TreeGrafter"/>
</dbReference>
<sequence length="279" mass="31908">MPRKCYIFNCDSNANKSSKYTPIFSFPKERERRALWIDAVKSQFSDYGDQSPGANASVCIHHFDPSLVERHITTKNDGDNIGETKSKLKLKKDAIPTIWTTDNDRRPVPKITKLKQKHKRTIHKRLLQISKNNSLSKVLPKMTGYKPSSKNQNKSMIEAIHLSIVQNYVQDYGPIYHEIPWNKNCRVLKKSINNEDNPLNWNVEMVGNYVSSVCSVDIGELFKEQEVDGNAFLDLTKEDLLQLLGIKLGPAIKISTLIQKLRNEICEKFIVCENDAFVA</sequence>
<dbReference type="AlphaFoldDB" id="A0A336LVS6"/>
<feature type="domain" description="THAP-type" evidence="7">
    <location>
        <begin position="1"/>
        <end position="99"/>
    </location>
</feature>
<evidence type="ECO:0000256" key="1">
    <source>
        <dbReference type="ARBA" id="ARBA00022723"/>
    </source>
</evidence>
<dbReference type="SUPFAM" id="SSF47769">
    <property type="entry name" value="SAM/Pointed domain"/>
    <property type="match status" value="1"/>
</dbReference>
<feature type="domain" description="SAM" evidence="6">
    <location>
        <begin position="201"/>
        <end position="264"/>
    </location>
</feature>
<dbReference type="VEuPathDB" id="VectorBase:CSON003342"/>
<dbReference type="GO" id="GO:0003677">
    <property type="term" value="F:DNA binding"/>
    <property type="evidence" value="ECO:0007669"/>
    <property type="project" value="UniProtKB-UniRule"/>
</dbReference>
<protein>
    <submittedName>
        <fullName evidence="8">CSON003342 protein</fullName>
    </submittedName>
</protein>
<dbReference type="Gene3D" id="1.10.150.50">
    <property type="entry name" value="Transcription Factor, Ets-1"/>
    <property type="match status" value="1"/>
</dbReference>
<evidence type="ECO:0000256" key="3">
    <source>
        <dbReference type="ARBA" id="ARBA00022833"/>
    </source>
</evidence>
<keyword evidence="1" id="KW-0479">Metal-binding</keyword>
<dbReference type="PROSITE" id="PS50950">
    <property type="entry name" value="ZF_THAP"/>
    <property type="match status" value="1"/>
</dbReference>
<dbReference type="InterPro" id="IPR013761">
    <property type="entry name" value="SAM/pointed_sf"/>
</dbReference>
<dbReference type="GO" id="GO:0045892">
    <property type="term" value="P:negative regulation of DNA-templated transcription"/>
    <property type="evidence" value="ECO:0007669"/>
    <property type="project" value="TreeGrafter"/>
</dbReference>
<evidence type="ECO:0000256" key="4">
    <source>
        <dbReference type="ARBA" id="ARBA00023125"/>
    </source>
</evidence>
<dbReference type="SMART" id="SM00692">
    <property type="entry name" value="DM3"/>
    <property type="match status" value="1"/>
</dbReference>
<dbReference type="InterPro" id="IPR006612">
    <property type="entry name" value="THAP_Znf"/>
</dbReference>
<dbReference type="EMBL" id="UFQT01000015">
    <property type="protein sequence ID" value="SSX17728.1"/>
    <property type="molecule type" value="Genomic_DNA"/>
</dbReference>
<organism evidence="8">
    <name type="scientific">Culicoides sonorensis</name>
    <name type="common">Biting midge</name>
    <dbReference type="NCBI Taxonomy" id="179676"/>
    <lineage>
        <taxon>Eukaryota</taxon>
        <taxon>Metazoa</taxon>
        <taxon>Ecdysozoa</taxon>
        <taxon>Arthropoda</taxon>
        <taxon>Hexapoda</taxon>
        <taxon>Insecta</taxon>
        <taxon>Pterygota</taxon>
        <taxon>Neoptera</taxon>
        <taxon>Endopterygota</taxon>
        <taxon>Diptera</taxon>
        <taxon>Nematocera</taxon>
        <taxon>Chironomoidea</taxon>
        <taxon>Ceratopogonidae</taxon>
        <taxon>Ceratopogoninae</taxon>
        <taxon>Culicoides</taxon>
        <taxon>Monoculicoides</taxon>
    </lineage>
</organism>
<dbReference type="PANTHER" id="PTHR12247">
    <property type="entry name" value="POLYCOMB GROUP PROTEIN"/>
    <property type="match status" value="1"/>
</dbReference>
<dbReference type="PROSITE" id="PS50105">
    <property type="entry name" value="SAM_DOMAIN"/>
    <property type="match status" value="1"/>
</dbReference>
<dbReference type="InterPro" id="IPR050548">
    <property type="entry name" value="PcG_chromatin_remod_factors"/>
</dbReference>
<reference evidence="8" key="1">
    <citation type="submission" date="2018-07" db="EMBL/GenBank/DDBJ databases">
        <authorList>
            <person name="Quirk P.G."/>
            <person name="Krulwich T.A."/>
        </authorList>
    </citation>
    <scope>NUCLEOTIDE SEQUENCE</scope>
</reference>